<accession>A0A0L0D597</accession>
<dbReference type="SUPFAM" id="SSF48208">
    <property type="entry name" value="Six-hairpin glycosidases"/>
    <property type="match status" value="1"/>
</dbReference>
<evidence type="ECO:0000259" key="1">
    <source>
        <dbReference type="Pfam" id="PF06202"/>
    </source>
</evidence>
<dbReference type="GO" id="GO:0005980">
    <property type="term" value="P:glycogen catabolic process"/>
    <property type="evidence" value="ECO:0007669"/>
    <property type="project" value="InterPro"/>
</dbReference>
<evidence type="ECO:0000259" key="3">
    <source>
        <dbReference type="Pfam" id="PF14702"/>
    </source>
</evidence>
<evidence type="ECO:0008006" key="6">
    <source>
        <dbReference type="Google" id="ProtNLM"/>
    </source>
</evidence>
<dbReference type="PANTHER" id="PTHR10569:SF2">
    <property type="entry name" value="GLYCOGEN DEBRANCHING ENZYME"/>
    <property type="match status" value="1"/>
</dbReference>
<dbReference type="GO" id="GO:0004134">
    <property type="term" value="F:4-alpha-glucanotransferase activity"/>
    <property type="evidence" value="ECO:0007669"/>
    <property type="project" value="InterPro"/>
</dbReference>
<evidence type="ECO:0000259" key="2">
    <source>
        <dbReference type="Pfam" id="PF14701"/>
    </source>
</evidence>
<dbReference type="Pfam" id="PF14702">
    <property type="entry name" value="hGDE_central"/>
    <property type="match status" value="1"/>
</dbReference>
<dbReference type="InterPro" id="IPR032792">
    <property type="entry name" value="AGL_glucanoTrfase"/>
</dbReference>
<sequence length="1413" mass="149920">MQTTLVVPTPAPASLAPAATPRTAPWLATELPSTPLTFDASARAYVADVTVSSPGVHRYKVVMPRAKTGSCPVSAEHALVVVLPASPPRAIATVLAKCMGPLDRWEEVLAPAQTGGYSTIHFTPVQALGDSGSAYAIADQLSPAPAIGSWDALAAAADSLRARLGLELVVDVVWNHTAASSQWIRDNPDVCYSLANSPHLIPAFVLDDAIARFSSTCPPSLATPASDADVDAVLDAFRSSTFAELRLWEYFVIDVDGIVAEAHAFWAMHPYAAVAPALAHLSVDERVAHICASPSGITRIPGARFPLRPHLPLLLTAFGDEASLRAACDLINLPHYREYDEHVAAAFAALRGTLAWERLGNGPRAGVSISADAPLAPSYFTRLVDDASAEATPQYIVANNGWVGADPTVDFAGPASFDYLRRAVNIWGDLVKLRYGSGPADSPAAWKQMVAYTETMASIFDGFRIDNAHSTPMHVAEALLDAARAIRPNLYVMAELFTPSAERDAEYVAHLGIHNLIREGLHVTSPRALADFLYTYSGARLPVAALSRELAGVPPHVPRHKPGAIVYEATHDNPAVAELFPIEHALGLAALIGLTASDTGSNWGYDWLVPHHLNVVTEARLYPVPNSGAFIFTPLKAAIHDLAAVAAAGAYSEFHVEACGDVIVLTRANAESQDGIVVVVRCALAPARSTESITLPGPITRLAFAASLELDEAVASSFTQDDDYINGLSGAKLTLWRDHAFVYTSGTWEPPLPQQGLFGYDRASSELDLRLLPVGGVLAFTTSAWAPGSAAALGAAWLAEHVDGDEHPSLTRAVEECNGLAINVALYRCEAEEQNAVGRGVYHVPGAGPLVYAGLQGFDDPLRAAAVASDMGAPVCANLRAGGWALQYSLDRLDVYLSKFGEVLHGLAAFREWLGKAVGHVLALPAVFVPRYFFAVVRAAVDALTARALALCPNLPPSASTLTQRLAMTSFQVFGPTAEVPTGSLAAGLPHFSAGFMREWGRDTFIALRGLFLVTGRVADAEKLLINFARTPRYNARDASWWFLHALVDYDALGGDGARAFLTNPHAVVLDAPWDESRPVVSLVDVAAHILEAHLAGIQFRETNAGGELDAHMSDAGFNVSAGVAPATGFVHGGSAANCGTWMDKMGSSSRAGNAGVPATPRDGSAIELVALCAAVLRWLAKTGLVASLALPSDEAAAAWGLSSCALTPAAWYERIASNFEPAFYIPLKPAAGDGPGCWAVTTGVYKDCVGASHGWTDWQLRPNCAVALAVAPELFDADHAKACLRTLTDTLVGTLGMRTLDPRDPHYAPVYDNSTDSDAYATAAGFNYHQGPEWVWPLGYLLRALAVFFGSELDVGASIDSILHPHAEHLETDVWHGMPELVNPDGAECPFSCPTQAWSSATLLDALHVRGL</sequence>
<dbReference type="GO" id="GO:0004135">
    <property type="term" value="F:amylo-alpha-1,6-glucosidase activity"/>
    <property type="evidence" value="ECO:0007669"/>
    <property type="project" value="InterPro"/>
</dbReference>
<dbReference type="InterPro" id="IPR032790">
    <property type="entry name" value="GDE_C"/>
</dbReference>
<dbReference type="RefSeq" id="XP_013759484.1">
    <property type="nucleotide sequence ID" value="XM_013904030.1"/>
</dbReference>
<dbReference type="PANTHER" id="PTHR10569">
    <property type="entry name" value="GLYCOGEN DEBRANCHING ENZYME"/>
    <property type="match status" value="1"/>
</dbReference>
<evidence type="ECO:0000313" key="4">
    <source>
        <dbReference type="EMBL" id="KNC47552.1"/>
    </source>
</evidence>
<gene>
    <name evidence="4" type="ORF">AMSG_02577</name>
</gene>
<dbReference type="InterPro" id="IPR010401">
    <property type="entry name" value="AGL/Gdb1"/>
</dbReference>
<feature type="domain" description="Glycogen debranching enzyme central" evidence="3">
    <location>
        <begin position="635"/>
        <end position="893"/>
    </location>
</feature>
<organism evidence="4 5">
    <name type="scientific">Thecamonas trahens ATCC 50062</name>
    <dbReference type="NCBI Taxonomy" id="461836"/>
    <lineage>
        <taxon>Eukaryota</taxon>
        <taxon>Apusozoa</taxon>
        <taxon>Apusomonadida</taxon>
        <taxon>Apusomonadidae</taxon>
        <taxon>Thecamonas</taxon>
    </lineage>
</organism>
<feature type="domain" description="Glycogen debranching enzyme C-terminal" evidence="1">
    <location>
        <begin position="981"/>
        <end position="1405"/>
    </location>
</feature>
<keyword evidence="5" id="KW-1185">Reference proteome</keyword>
<protein>
    <recommendedName>
        <fullName evidence="6">Glycogen debranching enzyme</fullName>
    </recommendedName>
</protein>
<reference evidence="4 5" key="1">
    <citation type="submission" date="2010-05" db="EMBL/GenBank/DDBJ databases">
        <title>The Genome Sequence of Thecamonas trahens ATCC 50062.</title>
        <authorList>
            <consortium name="The Broad Institute Genome Sequencing Platform"/>
            <person name="Russ C."/>
            <person name="Cuomo C."/>
            <person name="Shea T."/>
            <person name="Young S.K."/>
            <person name="Zeng Q."/>
            <person name="Koehrsen M."/>
            <person name="Haas B."/>
            <person name="Borodovsky M."/>
            <person name="Guigo R."/>
            <person name="Alvarado L."/>
            <person name="Berlin A."/>
            <person name="Bochicchio J."/>
            <person name="Borenstein D."/>
            <person name="Chapman S."/>
            <person name="Chen Z."/>
            <person name="Freedman E."/>
            <person name="Gellesch M."/>
            <person name="Goldberg J."/>
            <person name="Griggs A."/>
            <person name="Gujja S."/>
            <person name="Heilman E."/>
            <person name="Heiman D."/>
            <person name="Hepburn T."/>
            <person name="Howarth C."/>
            <person name="Jen D."/>
            <person name="Larson L."/>
            <person name="Mehta T."/>
            <person name="Park D."/>
            <person name="Pearson M."/>
            <person name="Roberts A."/>
            <person name="Saif S."/>
            <person name="Shenoy N."/>
            <person name="Sisk P."/>
            <person name="Stolte C."/>
            <person name="Sykes S."/>
            <person name="Thomson T."/>
            <person name="Walk T."/>
            <person name="White J."/>
            <person name="Yandava C."/>
            <person name="Burger G."/>
            <person name="Gray M.W."/>
            <person name="Holland P.W.H."/>
            <person name="King N."/>
            <person name="Lang F.B.F."/>
            <person name="Roger A.J."/>
            <person name="Ruiz-Trillo I."/>
            <person name="Lander E."/>
            <person name="Nusbaum C."/>
        </authorList>
    </citation>
    <scope>NUCLEOTIDE SEQUENCE [LARGE SCALE GENOMIC DNA]</scope>
    <source>
        <strain evidence="4 5">ATCC 50062</strain>
    </source>
</reference>
<dbReference type="Proteomes" id="UP000054408">
    <property type="component" value="Unassembled WGS sequence"/>
</dbReference>
<dbReference type="Gene3D" id="3.20.20.80">
    <property type="entry name" value="Glycosidases"/>
    <property type="match status" value="2"/>
</dbReference>
<feature type="domain" description="Glycogen debranching enzyme glucanotransferase" evidence="2">
    <location>
        <begin position="91"/>
        <end position="491"/>
    </location>
</feature>
<dbReference type="InterPro" id="IPR008928">
    <property type="entry name" value="6-hairpin_glycosidase_sf"/>
</dbReference>
<dbReference type="GeneID" id="25562245"/>
<dbReference type="STRING" id="461836.A0A0L0D597"/>
<dbReference type="Pfam" id="PF06202">
    <property type="entry name" value="GDE_C"/>
    <property type="match status" value="1"/>
</dbReference>
<dbReference type="eggNOG" id="KOG3625">
    <property type="taxonomic scope" value="Eukaryota"/>
</dbReference>
<evidence type="ECO:0000313" key="5">
    <source>
        <dbReference type="Proteomes" id="UP000054408"/>
    </source>
</evidence>
<dbReference type="InterPro" id="IPR017853">
    <property type="entry name" value="GH"/>
</dbReference>
<dbReference type="InterPro" id="IPR032788">
    <property type="entry name" value="AGL_central"/>
</dbReference>
<dbReference type="OMA" id="YEEGHVH"/>
<dbReference type="SUPFAM" id="SSF51445">
    <property type="entry name" value="(Trans)glycosidases"/>
    <property type="match status" value="1"/>
</dbReference>
<dbReference type="OrthoDB" id="10248904at2759"/>
<proteinExistence type="predicted"/>
<dbReference type="Pfam" id="PF14701">
    <property type="entry name" value="hDGE_amylase"/>
    <property type="match status" value="1"/>
</dbReference>
<name>A0A0L0D597_THETB</name>
<dbReference type="EMBL" id="GL349447">
    <property type="protein sequence ID" value="KNC47552.1"/>
    <property type="molecule type" value="Genomic_DNA"/>
</dbReference>